<reference evidence="1" key="1">
    <citation type="submission" date="2018-05" db="EMBL/GenBank/DDBJ databases">
        <title>Draft genome of Mucuna pruriens seed.</title>
        <authorList>
            <person name="Nnadi N.E."/>
            <person name="Vos R."/>
            <person name="Hasami M.H."/>
            <person name="Devisetty U.K."/>
            <person name="Aguiy J.C."/>
        </authorList>
    </citation>
    <scope>NUCLEOTIDE SEQUENCE [LARGE SCALE GENOMIC DNA]</scope>
    <source>
        <strain evidence="1">JCA_2017</strain>
    </source>
</reference>
<protein>
    <submittedName>
        <fullName evidence="1">Uncharacterized protein</fullName>
    </submittedName>
</protein>
<name>A0A371GYX2_MUCPR</name>
<comment type="caution">
    <text evidence="1">The sequence shown here is derived from an EMBL/GenBank/DDBJ whole genome shotgun (WGS) entry which is preliminary data.</text>
</comment>
<sequence>MAIIAEGGSMAKMSSTARKWYSWSVLAIQERPTQTQDPQITFSDEDYDDTISHSDDPMVILLVIVDYKVEWVLVDQGSLANVLFQLAFQKMGFLESNLEACQGTLIRFVGEQVEI</sequence>
<dbReference type="OrthoDB" id="1752268at2759"/>
<keyword evidence="2" id="KW-1185">Reference proteome</keyword>
<dbReference type="PANTHER" id="PTHR33240">
    <property type="entry name" value="OS08G0508500 PROTEIN"/>
    <property type="match status" value="1"/>
</dbReference>
<dbReference type="Proteomes" id="UP000257109">
    <property type="component" value="Unassembled WGS sequence"/>
</dbReference>
<proteinExistence type="predicted"/>
<accession>A0A371GYX2</accession>
<dbReference type="PANTHER" id="PTHR33240:SF8">
    <property type="entry name" value="OS03G0439900 PROTEIN"/>
    <property type="match status" value="1"/>
</dbReference>
<dbReference type="EMBL" id="QJKJ01004051">
    <property type="protein sequence ID" value="RDX95758.1"/>
    <property type="molecule type" value="Genomic_DNA"/>
</dbReference>
<dbReference type="AlphaFoldDB" id="A0A371GYX2"/>
<organism evidence="1 2">
    <name type="scientific">Mucuna pruriens</name>
    <name type="common">Velvet bean</name>
    <name type="synonym">Dolichos pruriens</name>
    <dbReference type="NCBI Taxonomy" id="157652"/>
    <lineage>
        <taxon>Eukaryota</taxon>
        <taxon>Viridiplantae</taxon>
        <taxon>Streptophyta</taxon>
        <taxon>Embryophyta</taxon>
        <taxon>Tracheophyta</taxon>
        <taxon>Spermatophyta</taxon>
        <taxon>Magnoliopsida</taxon>
        <taxon>eudicotyledons</taxon>
        <taxon>Gunneridae</taxon>
        <taxon>Pentapetalae</taxon>
        <taxon>rosids</taxon>
        <taxon>fabids</taxon>
        <taxon>Fabales</taxon>
        <taxon>Fabaceae</taxon>
        <taxon>Papilionoideae</taxon>
        <taxon>50 kb inversion clade</taxon>
        <taxon>NPAAA clade</taxon>
        <taxon>indigoferoid/millettioid clade</taxon>
        <taxon>Phaseoleae</taxon>
        <taxon>Mucuna</taxon>
    </lineage>
</organism>
<evidence type="ECO:0000313" key="1">
    <source>
        <dbReference type="EMBL" id="RDX95758.1"/>
    </source>
</evidence>
<evidence type="ECO:0000313" key="2">
    <source>
        <dbReference type="Proteomes" id="UP000257109"/>
    </source>
</evidence>
<feature type="non-terminal residue" evidence="1">
    <location>
        <position position="1"/>
    </location>
</feature>
<gene>
    <name evidence="1" type="ORF">CR513_21671</name>
</gene>